<dbReference type="AlphaFoldDB" id="A0A7X2G143"/>
<gene>
    <name evidence="1" type="ORF">GIX76_07230</name>
</gene>
<evidence type="ECO:0000313" key="1">
    <source>
        <dbReference type="EMBL" id="MRG89779.1"/>
    </source>
</evidence>
<reference evidence="1 2" key="1">
    <citation type="submission" date="2019-11" db="EMBL/GenBank/DDBJ databases">
        <title>Draft genome sequence of 12 host-associated Lactobacillus reuteri rodent strains.</title>
        <authorList>
            <person name="Zhang S."/>
            <person name="Ozcam M."/>
            <person name="Van Pijkeren J.P."/>
        </authorList>
    </citation>
    <scope>NUCLEOTIDE SEQUENCE [LARGE SCALE GENOMIC DNA]</scope>
    <source>
        <strain evidence="1 2">N4I</strain>
    </source>
</reference>
<dbReference type="RefSeq" id="WP_153704134.1">
    <property type="nucleotide sequence ID" value="NZ_WJND01000010.1"/>
</dbReference>
<evidence type="ECO:0000313" key="2">
    <source>
        <dbReference type="Proteomes" id="UP000460207"/>
    </source>
</evidence>
<comment type="caution">
    <text evidence="1">The sequence shown here is derived from an EMBL/GenBank/DDBJ whole genome shotgun (WGS) entry which is preliminary data.</text>
</comment>
<sequence>MDNSKENYISLAGLKGDIQKELQNSVLLVTDIVALEDDKHPELGARVTVQALDGKLAHSRHERITVKVSKANSQKIAIGDRVRLRIISSSAFAFNNPNSQSSFAPVHVSILGSFSKVEEGEK</sequence>
<organism evidence="1 2">
    <name type="scientific">Limosilactobacillus reuteri</name>
    <name type="common">Lactobacillus reuteri</name>
    <dbReference type="NCBI Taxonomy" id="1598"/>
    <lineage>
        <taxon>Bacteria</taxon>
        <taxon>Bacillati</taxon>
        <taxon>Bacillota</taxon>
        <taxon>Bacilli</taxon>
        <taxon>Lactobacillales</taxon>
        <taxon>Lactobacillaceae</taxon>
        <taxon>Limosilactobacillus</taxon>
    </lineage>
</organism>
<dbReference type="Proteomes" id="UP000460207">
    <property type="component" value="Unassembled WGS sequence"/>
</dbReference>
<accession>A0A7X2G143</accession>
<protein>
    <submittedName>
        <fullName evidence="1">Uncharacterized protein</fullName>
    </submittedName>
</protein>
<proteinExistence type="predicted"/>
<name>A0A7X2G143_LIMRT</name>
<dbReference type="EMBL" id="WJND01000010">
    <property type="protein sequence ID" value="MRG89779.1"/>
    <property type="molecule type" value="Genomic_DNA"/>
</dbReference>